<evidence type="ECO:0000313" key="3">
    <source>
        <dbReference type="WBParaSite" id="GPUH_0000829701-mRNA-1"/>
    </source>
</evidence>
<evidence type="ECO:0000313" key="1">
    <source>
        <dbReference type="EMBL" id="VDK61641.1"/>
    </source>
</evidence>
<protein>
    <submittedName>
        <fullName evidence="1 3">Uncharacterized protein</fullName>
    </submittedName>
</protein>
<keyword evidence="2" id="KW-1185">Reference proteome</keyword>
<dbReference type="Proteomes" id="UP000271098">
    <property type="component" value="Unassembled WGS sequence"/>
</dbReference>
<evidence type="ECO:0000313" key="2">
    <source>
        <dbReference type="Proteomes" id="UP000271098"/>
    </source>
</evidence>
<dbReference type="OrthoDB" id="2386367at2759"/>
<dbReference type="WBParaSite" id="GPUH_0000829701-mRNA-1">
    <property type="protein sequence ID" value="GPUH_0000829701-mRNA-1"/>
    <property type="gene ID" value="GPUH_0000829701"/>
</dbReference>
<dbReference type="AlphaFoldDB" id="A0A183DHU7"/>
<proteinExistence type="predicted"/>
<accession>A0A183DHU7</accession>
<gene>
    <name evidence="1" type="ORF">GPUH_LOCUS8287</name>
</gene>
<name>A0A183DHU7_9BILA</name>
<reference evidence="1 2" key="2">
    <citation type="submission" date="2018-11" db="EMBL/GenBank/DDBJ databases">
        <authorList>
            <consortium name="Pathogen Informatics"/>
        </authorList>
    </citation>
    <scope>NUCLEOTIDE SEQUENCE [LARGE SCALE GENOMIC DNA]</scope>
</reference>
<sequence length="59" mass="7100">MNLFPRQMVPNTIVLFSSSDEKRQIPSSIKELLQYLNLSYKKYYFFNERFLHSDPHKGC</sequence>
<organism evidence="3">
    <name type="scientific">Gongylonema pulchrum</name>
    <dbReference type="NCBI Taxonomy" id="637853"/>
    <lineage>
        <taxon>Eukaryota</taxon>
        <taxon>Metazoa</taxon>
        <taxon>Ecdysozoa</taxon>
        <taxon>Nematoda</taxon>
        <taxon>Chromadorea</taxon>
        <taxon>Rhabditida</taxon>
        <taxon>Spirurina</taxon>
        <taxon>Spiruromorpha</taxon>
        <taxon>Spiruroidea</taxon>
        <taxon>Gongylonematidae</taxon>
        <taxon>Gongylonema</taxon>
    </lineage>
</organism>
<reference evidence="3" key="1">
    <citation type="submission" date="2016-06" db="UniProtKB">
        <authorList>
            <consortium name="WormBaseParasite"/>
        </authorList>
    </citation>
    <scope>IDENTIFICATION</scope>
</reference>
<dbReference type="EMBL" id="UYRT01023752">
    <property type="protein sequence ID" value="VDK61641.1"/>
    <property type="molecule type" value="Genomic_DNA"/>
</dbReference>